<feature type="domain" description="DUF4440" evidence="1">
    <location>
        <begin position="8"/>
        <end position="112"/>
    </location>
</feature>
<protein>
    <recommendedName>
        <fullName evidence="1">DUF4440 domain-containing protein</fullName>
    </recommendedName>
</protein>
<dbReference type="Gene3D" id="3.10.450.50">
    <property type="match status" value="1"/>
</dbReference>
<dbReference type="SUPFAM" id="SSF54427">
    <property type="entry name" value="NTF2-like"/>
    <property type="match status" value="1"/>
</dbReference>
<dbReference type="EMBL" id="CP011144">
    <property type="protein sequence ID" value="AKC86234.1"/>
    <property type="molecule type" value="Genomic_DNA"/>
</dbReference>
<dbReference type="InterPro" id="IPR032710">
    <property type="entry name" value="NTF2-like_dom_sf"/>
</dbReference>
<keyword evidence="3" id="KW-1185">Reference proteome</keyword>
<dbReference type="RefSeq" id="WP_052631023.1">
    <property type="nucleotide sequence ID" value="NZ_CP011144.1"/>
</dbReference>
<evidence type="ECO:0000313" key="3">
    <source>
        <dbReference type="Proteomes" id="UP000033067"/>
    </source>
</evidence>
<dbReference type="OrthoDB" id="121974at2"/>
<dbReference type="KEGG" id="psuw:WQ53_05035"/>
<gene>
    <name evidence="2" type="ORF">WQ53_05035</name>
</gene>
<dbReference type="Pfam" id="PF14534">
    <property type="entry name" value="DUF4440"/>
    <property type="match status" value="1"/>
</dbReference>
<dbReference type="Proteomes" id="UP000033067">
    <property type="component" value="Chromosome"/>
</dbReference>
<sequence length="122" mass="13646">MDELLAELTALESELHHPGRAFARPRLERLLHPEFHEVGRSGRRYAREVVIDFLASAAARPAVVASGHRLQPLADGWALLHYRSEEVAADGVRLNPALRCSLWARTGEGWQLYYHQGTPEAG</sequence>
<proteinExistence type="predicted"/>
<accession>A0A0E3Z0W0</accession>
<dbReference type="AlphaFoldDB" id="A0A0E3Z0W0"/>
<name>A0A0E3Z0W0_9GAMM</name>
<dbReference type="PATRIC" id="fig|314722.6.peg.1058"/>
<dbReference type="InterPro" id="IPR027843">
    <property type="entry name" value="DUF4440"/>
</dbReference>
<organism evidence="2 3">
    <name type="scientific">Pseudoxanthomonas suwonensis</name>
    <dbReference type="NCBI Taxonomy" id="314722"/>
    <lineage>
        <taxon>Bacteria</taxon>
        <taxon>Pseudomonadati</taxon>
        <taxon>Pseudomonadota</taxon>
        <taxon>Gammaproteobacteria</taxon>
        <taxon>Lysobacterales</taxon>
        <taxon>Lysobacteraceae</taxon>
        <taxon>Pseudoxanthomonas</taxon>
    </lineage>
</organism>
<reference evidence="2 3" key="1">
    <citation type="journal article" date="2015" name="Genome Announc.">
        <title>Complete Genome Sequence of Pseudoxanthomonas suwonensis Strain J1, a Cellulose-Degrading Bacterium Isolated from Leaf- and Wood-Enriched Soil.</title>
        <authorList>
            <person name="Hou L."/>
            <person name="Jiang J."/>
            <person name="Xu Z."/>
            <person name="Zhou Y."/>
            <person name="Leung F.C."/>
        </authorList>
    </citation>
    <scope>NUCLEOTIDE SEQUENCE [LARGE SCALE GENOMIC DNA]</scope>
    <source>
        <strain evidence="2 3">J1</strain>
    </source>
</reference>
<evidence type="ECO:0000259" key="1">
    <source>
        <dbReference type="Pfam" id="PF14534"/>
    </source>
</evidence>
<evidence type="ECO:0000313" key="2">
    <source>
        <dbReference type="EMBL" id="AKC86234.1"/>
    </source>
</evidence>